<name>A0ACB9YW56_9PEZI</name>
<dbReference type="Proteomes" id="UP001497700">
    <property type="component" value="Unassembled WGS sequence"/>
</dbReference>
<sequence>MLSHLYKLFLDALKWPFNTRETRPSVPTFDFIDQNKQLATLLNRSEQSTVIFVAIEAHFLDQAGVKTVEIGLSTWCPDIISSVECHHWIIQHDISLENGYNSSIFQYGTTQVVTESQIKSILSRYFESLESHFTTISVVGYNIHSTLEILEKHWRVPDSTIVLDTQNIWQSLHGRTCSVPLEQALETTHGVKFSRHLLNNAGNDSRYIIDLLLALGELI</sequence>
<dbReference type="EMBL" id="MU393501">
    <property type="protein sequence ID" value="KAI4863588.1"/>
    <property type="molecule type" value="Genomic_DNA"/>
</dbReference>
<proteinExistence type="predicted"/>
<evidence type="ECO:0000313" key="2">
    <source>
        <dbReference type="Proteomes" id="UP001497700"/>
    </source>
</evidence>
<reference evidence="1 2" key="1">
    <citation type="journal article" date="2022" name="New Phytol.">
        <title>Ecological generalism drives hyperdiversity of secondary metabolite gene clusters in xylarialean endophytes.</title>
        <authorList>
            <person name="Franco M.E.E."/>
            <person name="Wisecaver J.H."/>
            <person name="Arnold A.E."/>
            <person name="Ju Y.M."/>
            <person name="Slot J.C."/>
            <person name="Ahrendt S."/>
            <person name="Moore L.P."/>
            <person name="Eastman K.E."/>
            <person name="Scott K."/>
            <person name="Konkel Z."/>
            <person name="Mondo S.J."/>
            <person name="Kuo A."/>
            <person name="Hayes R.D."/>
            <person name="Haridas S."/>
            <person name="Andreopoulos B."/>
            <person name="Riley R."/>
            <person name="LaButti K."/>
            <person name="Pangilinan J."/>
            <person name="Lipzen A."/>
            <person name="Amirebrahimi M."/>
            <person name="Yan J."/>
            <person name="Adam C."/>
            <person name="Keymanesh K."/>
            <person name="Ng V."/>
            <person name="Louie K."/>
            <person name="Northen T."/>
            <person name="Drula E."/>
            <person name="Henrissat B."/>
            <person name="Hsieh H.M."/>
            <person name="Youens-Clark K."/>
            <person name="Lutzoni F."/>
            <person name="Miadlikowska J."/>
            <person name="Eastwood D.C."/>
            <person name="Hamelin R.C."/>
            <person name="Grigoriev I.V."/>
            <person name="U'Ren J.M."/>
        </authorList>
    </citation>
    <scope>NUCLEOTIDE SEQUENCE [LARGE SCALE GENOMIC DNA]</scope>
    <source>
        <strain evidence="1 2">CBS 119005</strain>
    </source>
</reference>
<keyword evidence="2" id="KW-1185">Reference proteome</keyword>
<gene>
    <name evidence="1" type="ORF">F4820DRAFT_426508</name>
</gene>
<evidence type="ECO:0000313" key="1">
    <source>
        <dbReference type="EMBL" id="KAI4863588.1"/>
    </source>
</evidence>
<comment type="caution">
    <text evidence="1">The sequence shown here is derived from an EMBL/GenBank/DDBJ whole genome shotgun (WGS) entry which is preliminary data.</text>
</comment>
<organism evidence="1 2">
    <name type="scientific">Hypoxylon rubiginosum</name>
    <dbReference type="NCBI Taxonomy" id="110542"/>
    <lineage>
        <taxon>Eukaryota</taxon>
        <taxon>Fungi</taxon>
        <taxon>Dikarya</taxon>
        <taxon>Ascomycota</taxon>
        <taxon>Pezizomycotina</taxon>
        <taxon>Sordariomycetes</taxon>
        <taxon>Xylariomycetidae</taxon>
        <taxon>Xylariales</taxon>
        <taxon>Hypoxylaceae</taxon>
        <taxon>Hypoxylon</taxon>
    </lineage>
</organism>
<protein>
    <submittedName>
        <fullName evidence="1">Uncharacterized protein</fullName>
    </submittedName>
</protein>
<accession>A0ACB9YW56</accession>